<dbReference type="InterPro" id="IPR002575">
    <property type="entry name" value="Aminoglycoside_PTrfase"/>
</dbReference>
<reference evidence="2 3" key="1">
    <citation type="submission" date="2020-08" db="EMBL/GenBank/DDBJ databases">
        <title>Genomic Encyclopedia of Type Strains, Phase IV (KMG-IV): sequencing the most valuable type-strain genomes for metagenomic binning, comparative biology and taxonomic classification.</title>
        <authorList>
            <person name="Goeker M."/>
        </authorList>
    </citation>
    <scope>NUCLEOTIDE SEQUENCE [LARGE SCALE GENOMIC DNA]</scope>
    <source>
        <strain evidence="2 3">YIM 65646</strain>
    </source>
</reference>
<proteinExistence type="predicted"/>
<evidence type="ECO:0000259" key="1">
    <source>
        <dbReference type="Pfam" id="PF01636"/>
    </source>
</evidence>
<evidence type="ECO:0000313" key="2">
    <source>
        <dbReference type="EMBL" id="MBB6034313.1"/>
    </source>
</evidence>
<keyword evidence="3" id="KW-1185">Reference proteome</keyword>
<feature type="domain" description="Aminoglycoside phosphotransferase" evidence="1">
    <location>
        <begin position="22"/>
        <end position="244"/>
    </location>
</feature>
<dbReference type="AlphaFoldDB" id="A0A841FH44"/>
<sequence>MDDVARRLRACELRWNLEGSRGLDGGCRADVFAAGVAGGGGGEVVVKLVNPPTEARAEAAALSAFAQTGAVVRLIDGDFTVGALLLERIRPGTPLPAGNDEEATEVAADLLTKLHRAAVPTSFPFATLAETYPAREAQALTDNAFERRARAEPERGKAGLVRLAAAGSTAMELCAGTDRPVLLHGDFVDKNILRTRDGHLAVDPSPQTGDPHCDIGFFAAYHPPATAILQRAGAIAARMGLDGHRARRWASVWTVHQSCQAWRVDQGALDAALDGGRFDGFL</sequence>
<accession>A0A841FH44</accession>
<dbReference type="EMBL" id="JACHGT010000004">
    <property type="protein sequence ID" value="MBB6034313.1"/>
    <property type="molecule type" value="Genomic_DNA"/>
</dbReference>
<comment type="caution">
    <text evidence="2">The sequence shown here is derived from an EMBL/GenBank/DDBJ whole genome shotgun (WGS) entry which is preliminary data.</text>
</comment>
<dbReference type="EC" id="2.7.1.72" evidence="2"/>
<dbReference type="InterPro" id="IPR011009">
    <property type="entry name" value="Kinase-like_dom_sf"/>
</dbReference>
<evidence type="ECO:0000313" key="3">
    <source>
        <dbReference type="Proteomes" id="UP000548476"/>
    </source>
</evidence>
<keyword evidence="2" id="KW-0418">Kinase</keyword>
<dbReference type="RefSeq" id="WP_184787183.1">
    <property type="nucleotide sequence ID" value="NZ_BONT01000045.1"/>
</dbReference>
<organism evidence="2 3">
    <name type="scientific">Phytomonospora endophytica</name>
    <dbReference type="NCBI Taxonomy" id="714109"/>
    <lineage>
        <taxon>Bacteria</taxon>
        <taxon>Bacillati</taxon>
        <taxon>Actinomycetota</taxon>
        <taxon>Actinomycetes</taxon>
        <taxon>Micromonosporales</taxon>
        <taxon>Micromonosporaceae</taxon>
        <taxon>Phytomonospora</taxon>
    </lineage>
</organism>
<dbReference type="Gene3D" id="1.10.510.10">
    <property type="entry name" value="Transferase(Phosphotransferase) domain 1"/>
    <property type="match status" value="1"/>
</dbReference>
<dbReference type="Pfam" id="PF01636">
    <property type="entry name" value="APH"/>
    <property type="match status" value="1"/>
</dbReference>
<dbReference type="SUPFAM" id="SSF56112">
    <property type="entry name" value="Protein kinase-like (PK-like)"/>
    <property type="match status" value="1"/>
</dbReference>
<dbReference type="GO" id="GO:0050300">
    <property type="term" value="F:aminoglycoside 6-kinase activity"/>
    <property type="evidence" value="ECO:0007669"/>
    <property type="project" value="UniProtKB-EC"/>
</dbReference>
<protein>
    <submittedName>
        <fullName evidence="2">Streptomycin 6-kinase</fullName>
        <ecNumber evidence="2">2.7.1.72</ecNumber>
    </submittedName>
</protein>
<keyword evidence="2" id="KW-0808">Transferase</keyword>
<dbReference type="Proteomes" id="UP000548476">
    <property type="component" value="Unassembled WGS sequence"/>
</dbReference>
<gene>
    <name evidence="2" type="ORF">HNR73_002163</name>
</gene>
<name>A0A841FH44_9ACTN</name>